<feature type="compositionally biased region" description="Pro residues" evidence="4">
    <location>
        <begin position="55"/>
        <end position="75"/>
    </location>
</feature>
<feature type="repeat" description="PPR" evidence="3">
    <location>
        <begin position="498"/>
        <end position="532"/>
    </location>
</feature>
<dbReference type="PRINTS" id="PR01217">
    <property type="entry name" value="PRICHEXTENSN"/>
</dbReference>
<feature type="repeat" description="PPR" evidence="3">
    <location>
        <begin position="288"/>
        <end position="322"/>
    </location>
</feature>
<evidence type="ECO:0000256" key="2">
    <source>
        <dbReference type="ARBA" id="ARBA00022946"/>
    </source>
</evidence>
<feature type="compositionally biased region" description="Low complexity" evidence="4">
    <location>
        <begin position="146"/>
        <end position="165"/>
    </location>
</feature>
<dbReference type="PANTHER" id="PTHR47932">
    <property type="entry name" value="ATPASE EXPRESSION PROTEIN 3"/>
    <property type="match status" value="1"/>
</dbReference>
<organism evidence="5">
    <name type="scientific">Ananas comosus var. bracteatus</name>
    <name type="common">red pineapple</name>
    <dbReference type="NCBI Taxonomy" id="296719"/>
    <lineage>
        <taxon>Eukaryota</taxon>
        <taxon>Viridiplantae</taxon>
        <taxon>Streptophyta</taxon>
        <taxon>Embryophyta</taxon>
        <taxon>Tracheophyta</taxon>
        <taxon>Spermatophyta</taxon>
        <taxon>Magnoliopsida</taxon>
        <taxon>Liliopsida</taxon>
        <taxon>Poales</taxon>
        <taxon>Bromeliaceae</taxon>
        <taxon>Bromelioideae</taxon>
        <taxon>Ananas</taxon>
    </lineage>
</organism>
<name>A0A6V7PPV9_ANACO</name>
<gene>
    <name evidence="5" type="ORF">CB5_LOCUS15777</name>
</gene>
<feature type="repeat" description="PPR" evidence="3">
    <location>
        <begin position="463"/>
        <end position="497"/>
    </location>
</feature>
<feature type="compositionally biased region" description="Pro residues" evidence="4">
    <location>
        <begin position="82"/>
        <end position="91"/>
    </location>
</feature>
<proteinExistence type="predicted"/>
<dbReference type="InterPro" id="IPR011990">
    <property type="entry name" value="TPR-like_helical_dom_sf"/>
</dbReference>
<evidence type="ECO:0000313" key="5">
    <source>
        <dbReference type="EMBL" id="CAD1832566.1"/>
    </source>
</evidence>
<feature type="repeat" description="PPR" evidence="3">
    <location>
        <begin position="568"/>
        <end position="602"/>
    </location>
</feature>
<feature type="region of interest" description="Disordered" evidence="4">
    <location>
        <begin position="1"/>
        <end position="109"/>
    </location>
</feature>
<dbReference type="InterPro" id="IPR002885">
    <property type="entry name" value="PPR_rpt"/>
</dbReference>
<feature type="compositionally biased region" description="Low complexity" evidence="4">
    <location>
        <begin position="92"/>
        <end position="109"/>
    </location>
</feature>
<evidence type="ECO:0000256" key="1">
    <source>
        <dbReference type="ARBA" id="ARBA00022737"/>
    </source>
</evidence>
<dbReference type="SUPFAM" id="SSF48452">
    <property type="entry name" value="TPR-like"/>
    <property type="match status" value="1"/>
</dbReference>
<feature type="repeat" description="PPR" evidence="3">
    <location>
        <begin position="533"/>
        <end position="567"/>
    </location>
</feature>
<dbReference type="EMBL" id="LR862150">
    <property type="protein sequence ID" value="CAD1832566.1"/>
    <property type="molecule type" value="Genomic_DNA"/>
</dbReference>
<dbReference type="PANTHER" id="PTHR47932:SF44">
    <property type="entry name" value="MIOREX COMPLEX COMPONENT 1"/>
    <property type="match status" value="1"/>
</dbReference>
<dbReference type="PROSITE" id="PS51375">
    <property type="entry name" value="PPR"/>
    <property type="match status" value="7"/>
</dbReference>
<feature type="repeat" description="PPR" evidence="3">
    <location>
        <begin position="323"/>
        <end position="357"/>
    </location>
</feature>
<dbReference type="AlphaFoldDB" id="A0A6V7PPV9"/>
<keyword evidence="1" id="KW-0677">Repeat</keyword>
<dbReference type="Pfam" id="PF01535">
    <property type="entry name" value="PPR"/>
    <property type="match status" value="1"/>
</dbReference>
<feature type="region of interest" description="Disordered" evidence="4">
    <location>
        <begin position="146"/>
        <end position="179"/>
    </location>
</feature>
<dbReference type="Pfam" id="PF13041">
    <property type="entry name" value="PPR_2"/>
    <property type="match status" value="4"/>
</dbReference>
<feature type="repeat" description="PPR" evidence="3">
    <location>
        <begin position="217"/>
        <end position="251"/>
    </location>
</feature>
<reference evidence="5" key="1">
    <citation type="submission" date="2020-07" db="EMBL/GenBank/DDBJ databases">
        <authorList>
            <person name="Lin J."/>
        </authorList>
    </citation>
    <scope>NUCLEOTIDE SEQUENCE</scope>
</reference>
<protein>
    <recommendedName>
        <fullName evidence="6">Pentatricopeptide repeat-containing protein</fullName>
    </recommendedName>
</protein>
<evidence type="ECO:0000256" key="3">
    <source>
        <dbReference type="PROSITE-ProRule" id="PRU00708"/>
    </source>
</evidence>
<sequence>MPPAITPNSLLPPPHSAISSSPLPSPNPPPPPPIPPIPPPPIPIPPSSPTSTPSSAPPASTPPSPSWTPPPPPSPRASSSPPATPSSPPSATPTSPTTSAASSTTSPAAPSPLLDARSFNIAIHAFALWRRLPLSLRLFRRMSQVSAPTSAPTTPSSAPSASTAGARRRRGVRRNAALRPRPRRLHLPRLVPALCRAFRVDDALRIFREMDRGVRPDTVVYNALLDGLLKARRLDDACRLFEQMAADGVRASCCSHNILIHGLFRNGRPAAAFALFCDLKSKRGQFVDAVTYSIVIAQLCREKRAAEALDLAREMEEWGLAVDLVTITSLLVGLHRSGRWELAEQLMKYVRDSSLLPSVLSWKANMEAAMRGPHDRGKDYTLMFPEFEGNLNDVVSLIGRKSCEDIEEEALSDEETKDEWSSSPYLDRLARKFESFDDPLRKGKLSVACKLFEIFASSQKDATSYTYNSLMSSFVKKGYLKEAWAVLQEMGSKLCPSDIATYNVVIQGLGKIGKAELASSVLDQLLKKGGYLDIVMYNTLINALGKGGKIDEANQLFKQMIGSGVNPDVITFNTLIEVHAKAGRIREAYKFLRKMLAAGCSPNHVTDTILDFLEKEIEKSQSEKASIVRQNAEFNKDFSV</sequence>
<feature type="compositionally biased region" description="Pro residues" evidence="4">
    <location>
        <begin position="23"/>
        <end position="48"/>
    </location>
</feature>
<feature type="compositionally biased region" description="Pro residues" evidence="4">
    <location>
        <begin position="1"/>
        <end position="15"/>
    </location>
</feature>
<dbReference type="Gene3D" id="1.25.40.10">
    <property type="entry name" value="Tetratricopeptide repeat domain"/>
    <property type="match status" value="3"/>
</dbReference>
<keyword evidence="2" id="KW-0809">Transit peptide</keyword>
<dbReference type="NCBIfam" id="TIGR00756">
    <property type="entry name" value="PPR"/>
    <property type="match status" value="7"/>
</dbReference>
<evidence type="ECO:0008006" key="6">
    <source>
        <dbReference type="Google" id="ProtNLM"/>
    </source>
</evidence>
<evidence type="ECO:0000256" key="4">
    <source>
        <dbReference type="SAM" id="MobiDB-lite"/>
    </source>
</evidence>
<accession>A0A6V7PPV9</accession>